<dbReference type="InterPro" id="IPR000340">
    <property type="entry name" value="Dual-sp_phosphatase_cat-dom"/>
</dbReference>
<gene>
    <name evidence="8" type="ORF">AB205_0210000</name>
</gene>
<dbReference type="SUPFAM" id="SSF52821">
    <property type="entry name" value="Rhodanese/Cell cycle control phosphatase"/>
    <property type="match status" value="1"/>
</dbReference>
<dbReference type="PROSITE" id="PS50056">
    <property type="entry name" value="TYR_PHOSPHATASE_2"/>
    <property type="match status" value="1"/>
</dbReference>
<dbReference type="PIRSF" id="PIRSF000939">
    <property type="entry name" value="MAPK_Ptase"/>
    <property type="match status" value="1"/>
</dbReference>
<comment type="similarity">
    <text evidence="1 4">Belongs to the protein-tyrosine phosphatase family. Non-receptor class dual specificity subfamily.</text>
</comment>
<feature type="active site" description="Phosphocysteine intermediate" evidence="5">
    <location>
        <position position="228"/>
    </location>
</feature>
<dbReference type="PANTHER" id="PTHR10159">
    <property type="entry name" value="DUAL SPECIFICITY PROTEIN PHOSPHATASE"/>
    <property type="match status" value="1"/>
</dbReference>
<reference evidence="9" key="1">
    <citation type="journal article" date="2017" name="Nat. Commun.">
        <title>The North American bullfrog draft genome provides insight into hormonal regulation of long noncoding RNA.</title>
        <authorList>
            <person name="Hammond S.A."/>
            <person name="Warren R.L."/>
            <person name="Vandervalk B.P."/>
            <person name="Kucuk E."/>
            <person name="Khan H."/>
            <person name="Gibb E.A."/>
            <person name="Pandoh P."/>
            <person name="Kirk H."/>
            <person name="Zhao Y."/>
            <person name="Jones M."/>
            <person name="Mungall A.J."/>
            <person name="Coope R."/>
            <person name="Pleasance S."/>
            <person name="Moore R.A."/>
            <person name="Holt R.A."/>
            <person name="Round J.M."/>
            <person name="Ohora S."/>
            <person name="Walle B.V."/>
            <person name="Veldhoen N."/>
            <person name="Helbing C.C."/>
            <person name="Birol I."/>
        </authorList>
    </citation>
    <scope>NUCLEOTIDE SEQUENCE [LARGE SCALE GENOMIC DNA]</scope>
</reference>
<dbReference type="GO" id="GO:0017017">
    <property type="term" value="F:MAP kinase tyrosine/serine/threonine phosphatase activity"/>
    <property type="evidence" value="ECO:0007669"/>
    <property type="project" value="InterPro"/>
</dbReference>
<proteinExistence type="inferred from homology"/>
<dbReference type="GO" id="GO:0004725">
    <property type="term" value="F:protein tyrosine phosphatase activity"/>
    <property type="evidence" value="ECO:0007669"/>
    <property type="project" value="UniProtKB-EC"/>
</dbReference>
<dbReference type="InterPro" id="IPR029021">
    <property type="entry name" value="Prot-tyrosine_phosphatase-like"/>
</dbReference>
<dbReference type="Gene3D" id="3.40.250.10">
    <property type="entry name" value="Rhodanese-like domain"/>
    <property type="match status" value="1"/>
</dbReference>
<evidence type="ECO:0000256" key="5">
    <source>
        <dbReference type="PIRSR" id="PIRSR000939-1"/>
    </source>
</evidence>
<dbReference type="GO" id="GO:0004722">
    <property type="term" value="F:protein serine/threonine phosphatase activity"/>
    <property type="evidence" value="ECO:0007669"/>
    <property type="project" value="UniProtKB-EC"/>
</dbReference>
<dbReference type="InterPro" id="IPR000387">
    <property type="entry name" value="Tyr_Pase_dom"/>
</dbReference>
<evidence type="ECO:0000313" key="9">
    <source>
        <dbReference type="Proteomes" id="UP000228934"/>
    </source>
</evidence>
<dbReference type="EMBL" id="KV957360">
    <property type="protein sequence ID" value="PIO24716.1"/>
    <property type="molecule type" value="Genomic_DNA"/>
</dbReference>
<dbReference type="FunFam" id="3.90.190.10:FF:000057">
    <property type="entry name" value="Dual specificity phosphatase 5"/>
    <property type="match status" value="1"/>
</dbReference>
<dbReference type="PRINTS" id="PR01764">
    <property type="entry name" value="MAPKPHPHTASE"/>
</dbReference>
<dbReference type="SUPFAM" id="SSF52799">
    <property type="entry name" value="(Phosphotyrosine protein) phosphatases II"/>
    <property type="match status" value="1"/>
</dbReference>
<evidence type="ECO:0000259" key="6">
    <source>
        <dbReference type="PROSITE" id="PS50054"/>
    </source>
</evidence>
<dbReference type="GO" id="GO:0005737">
    <property type="term" value="C:cytoplasm"/>
    <property type="evidence" value="ECO:0007669"/>
    <property type="project" value="TreeGrafter"/>
</dbReference>
<evidence type="ECO:0000256" key="3">
    <source>
        <dbReference type="ARBA" id="ARBA00022912"/>
    </source>
</evidence>
<protein>
    <recommendedName>
        <fullName evidence="4">Dual specificity protein phosphatase</fullName>
        <ecNumber evidence="4">3.1.3.16</ecNumber>
        <ecNumber evidence="4">3.1.3.48</ecNumber>
    </recommendedName>
</protein>
<accession>A0A2G9RA22</accession>
<dbReference type="SMART" id="SM00195">
    <property type="entry name" value="DSPc"/>
    <property type="match status" value="1"/>
</dbReference>
<organism evidence="8 9">
    <name type="scientific">Aquarana catesbeiana</name>
    <name type="common">American bullfrog</name>
    <name type="synonym">Rana catesbeiana</name>
    <dbReference type="NCBI Taxonomy" id="8400"/>
    <lineage>
        <taxon>Eukaryota</taxon>
        <taxon>Metazoa</taxon>
        <taxon>Chordata</taxon>
        <taxon>Craniata</taxon>
        <taxon>Vertebrata</taxon>
        <taxon>Euteleostomi</taxon>
        <taxon>Amphibia</taxon>
        <taxon>Batrachia</taxon>
        <taxon>Anura</taxon>
        <taxon>Neobatrachia</taxon>
        <taxon>Ranoidea</taxon>
        <taxon>Ranidae</taxon>
        <taxon>Aquarana</taxon>
    </lineage>
</organism>
<dbReference type="EC" id="3.1.3.16" evidence="4"/>
<keyword evidence="2 4" id="KW-0378">Hydrolase</keyword>
<dbReference type="InterPro" id="IPR003595">
    <property type="entry name" value="Tyr_Pase_cat"/>
</dbReference>
<evidence type="ECO:0000256" key="4">
    <source>
        <dbReference type="PIRNR" id="PIRNR000939"/>
    </source>
</evidence>
<comment type="catalytic activity">
    <reaction evidence="4">
        <text>O-phospho-L-threonyl-[protein] + H2O = L-threonyl-[protein] + phosphate</text>
        <dbReference type="Rhea" id="RHEA:47004"/>
        <dbReference type="Rhea" id="RHEA-COMP:11060"/>
        <dbReference type="Rhea" id="RHEA-COMP:11605"/>
        <dbReference type="ChEBI" id="CHEBI:15377"/>
        <dbReference type="ChEBI" id="CHEBI:30013"/>
        <dbReference type="ChEBI" id="CHEBI:43474"/>
        <dbReference type="ChEBI" id="CHEBI:61977"/>
        <dbReference type="EC" id="3.1.3.16"/>
    </reaction>
</comment>
<dbReference type="GO" id="GO:0043409">
    <property type="term" value="P:negative regulation of MAPK cascade"/>
    <property type="evidence" value="ECO:0007669"/>
    <property type="project" value="TreeGrafter"/>
</dbReference>
<dbReference type="Proteomes" id="UP000228934">
    <property type="component" value="Unassembled WGS sequence"/>
</dbReference>
<dbReference type="CDD" id="cd01446">
    <property type="entry name" value="DSP_MapKP"/>
    <property type="match status" value="1"/>
</dbReference>
<evidence type="ECO:0000313" key="8">
    <source>
        <dbReference type="EMBL" id="PIO24716.1"/>
    </source>
</evidence>
<dbReference type="Pfam" id="PF00782">
    <property type="entry name" value="DSPc"/>
    <property type="match status" value="1"/>
</dbReference>
<dbReference type="PROSITE" id="PS00383">
    <property type="entry name" value="TYR_PHOSPHATASE_1"/>
    <property type="match status" value="1"/>
</dbReference>
<sequence>MKVTSIESRRLHRLIRKEFSRCLVLDCRPYLPFSASSVRGSINVNLNSVLLRRAQGGAAPLHFVVPEEGARCRLRDGQVSVVVVLDERSQRWQKLKKESPAHIVINTLSNLPGAPRICFLKGGSDHIEQSFSTPVLKYPQQGSPVEILPFLYLGSAYHASKYEFLSGLCITALLNVSRKSTGYNKDQYDYKWIPVEDNHTTDISSHFQEAIDFIDTVRHSGGKVLVHCEAGISRSPTICMAYLMKTKLFRLEEAFEYIKQRRSLVSPNFSFMGQLLHYESEIFSSKPSGPLMSCKRDSVSFFAEDMNIGQHFEASCFTFPTSVLTPVPLRSPVHQLKLSPITATSSC</sequence>
<dbReference type="InterPro" id="IPR008343">
    <property type="entry name" value="MKP"/>
</dbReference>
<feature type="domain" description="Tyrosine specific protein phosphatases" evidence="7">
    <location>
        <begin position="205"/>
        <end position="262"/>
    </location>
</feature>
<dbReference type="AlphaFoldDB" id="A0A2G9RA22"/>
<dbReference type="EC" id="3.1.3.48" evidence="4"/>
<keyword evidence="3 4" id="KW-0904">Protein phosphatase</keyword>
<dbReference type="PANTHER" id="PTHR10159:SF40">
    <property type="entry name" value="DUAL SPECIFICITY PROTEIN PHOSPHATASE 5"/>
    <property type="match status" value="1"/>
</dbReference>
<dbReference type="PROSITE" id="PS50054">
    <property type="entry name" value="TYR_PHOSPHATASE_DUAL"/>
    <property type="match status" value="1"/>
</dbReference>
<dbReference type="Gene3D" id="3.90.190.10">
    <property type="entry name" value="Protein tyrosine phosphatase superfamily"/>
    <property type="match status" value="1"/>
</dbReference>
<evidence type="ECO:0000259" key="7">
    <source>
        <dbReference type="PROSITE" id="PS50056"/>
    </source>
</evidence>
<feature type="domain" description="Tyrosine-protein phosphatase" evidence="6">
    <location>
        <begin position="143"/>
        <end position="284"/>
    </location>
</feature>
<evidence type="ECO:0000256" key="2">
    <source>
        <dbReference type="ARBA" id="ARBA00022801"/>
    </source>
</evidence>
<dbReference type="SMART" id="SM00404">
    <property type="entry name" value="PTPc_motif"/>
    <property type="match status" value="1"/>
</dbReference>
<name>A0A2G9RA22_AQUCT</name>
<dbReference type="InterPro" id="IPR020422">
    <property type="entry name" value="TYR_PHOSPHATASE_DUAL_dom"/>
</dbReference>
<evidence type="ECO:0000256" key="1">
    <source>
        <dbReference type="ARBA" id="ARBA00008601"/>
    </source>
</evidence>
<dbReference type="InterPro" id="IPR036873">
    <property type="entry name" value="Rhodanese-like_dom_sf"/>
</dbReference>
<keyword evidence="9" id="KW-1185">Reference proteome</keyword>
<dbReference type="OrthoDB" id="165342at2759"/>
<dbReference type="GO" id="GO:0005634">
    <property type="term" value="C:nucleus"/>
    <property type="evidence" value="ECO:0007669"/>
    <property type="project" value="TreeGrafter"/>
</dbReference>
<dbReference type="InterPro" id="IPR016130">
    <property type="entry name" value="Tyr_Pase_AS"/>
</dbReference>
<comment type="catalytic activity">
    <reaction evidence="4">
        <text>O-phospho-L-tyrosyl-[protein] + H2O = L-tyrosyl-[protein] + phosphate</text>
        <dbReference type="Rhea" id="RHEA:10684"/>
        <dbReference type="Rhea" id="RHEA-COMP:10136"/>
        <dbReference type="Rhea" id="RHEA-COMP:20101"/>
        <dbReference type="ChEBI" id="CHEBI:15377"/>
        <dbReference type="ChEBI" id="CHEBI:43474"/>
        <dbReference type="ChEBI" id="CHEBI:46858"/>
        <dbReference type="ChEBI" id="CHEBI:61978"/>
        <dbReference type="EC" id="3.1.3.48"/>
    </reaction>
</comment>
<dbReference type="GO" id="GO:0001706">
    <property type="term" value="P:endoderm formation"/>
    <property type="evidence" value="ECO:0007669"/>
    <property type="project" value="TreeGrafter"/>
</dbReference>